<dbReference type="Proteomes" id="UP000247810">
    <property type="component" value="Unassembled WGS sequence"/>
</dbReference>
<reference evidence="1 2" key="1">
    <citation type="submission" date="2018-02" db="EMBL/GenBank/DDBJ databases">
        <title>The genomes of Aspergillus section Nigri reveals drivers in fungal speciation.</title>
        <authorList>
            <consortium name="DOE Joint Genome Institute"/>
            <person name="Vesth T.C."/>
            <person name="Nybo J."/>
            <person name="Theobald S."/>
            <person name="Brandl J."/>
            <person name="Frisvad J.C."/>
            <person name="Nielsen K.F."/>
            <person name="Lyhne E.K."/>
            <person name="Kogle M.E."/>
            <person name="Kuo A."/>
            <person name="Riley R."/>
            <person name="Clum A."/>
            <person name="Nolan M."/>
            <person name="Lipzen A."/>
            <person name="Salamov A."/>
            <person name="Henrissat B."/>
            <person name="Wiebenga A."/>
            <person name="De vries R.P."/>
            <person name="Grigoriev I.V."/>
            <person name="Mortensen U.H."/>
            <person name="Andersen M.R."/>
            <person name="Baker S.E."/>
        </authorList>
    </citation>
    <scope>NUCLEOTIDE SEQUENCE [LARGE SCALE GENOMIC DNA]</scope>
    <source>
        <strain evidence="1 2">CBS 707.79</strain>
    </source>
</reference>
<dbReference type="EMBL" id="KZ825884">
    <property type="protein sequence ID" value="PYH93843.1"/>
    <property type="molecule type" value="Genomic_DNA"/>
</dbReference>
<gene>
    <name evidence="1" type="ORF">BO71DRAFT_430575</name>
</gene>
<keyword evidence="2" id="KW-1185">Reference proteome</keyword>
<organism evidence="1 2">
    <name type="scientific">Aspergillus ellipticus CBS 707.79</name>
    <dbReference type="NCBI Taxonomy" id="1448320"/>
    <lineage>
        <taxon>Eukaryota</taxon>
        <taxon>Fungi</taxon>
        <taxon>Dikarya</taxon>
        <taxon>Ascomycota</taxon>
        <taxon>Pezizomycotina</taxon>
        <taxon>Eurotiomycetes</taxon>
        <taxon>Eurotiomycetidae</taxon>
        <taxon>Eurotiales</taxon>
        <taxon>Aspergillaceae</taxon>
        <taxon>Aspergillus</taxon>
        <taxon>Aspergillus subgen. Circumdati</taxon>
    </lineage>
</organism>
<accession>A0A319DRH1</accession>
<dbReference type="VEuPathDB" id="FungiDB:BO71DRAFT_430575"/>
<evidence type="ECO:0008006" key="3">
    <source>
        <dbReference type="Google" id="ProtNLM"/>
    </source>
</evidence>
<sequence length="276" mass="31138">MRISSQYLRLTTSGNIILSSAIECLYNSNIETDQRPDPGKLLSKRVELIWQLECWRDSLASVDGLVAMSDLDTLPVTKNDVFDVRIMLSIQYYRLLMVINFPIIALLLESLGERNENSCTLNQLRQAVVPVIQNDWNAVTQFRHIVQAIMFTATLHLSAMLLVFKHIGSLTQDLSVIDVRQEIEQSLSVMEMVGKTNLMTQKTRQCMQRLLSVFDNLGAEPLAGTVTPSPSQTATEFIMQNIEIPAQEFLVQWGQDDFFGSDCSFFDIYAGITGCE</sequence>
<evidence type="ECO:0000313" key="2">
    <source>
        <dbReference type="Proteomes" id="UP000247810"/>
    </source>
</evidence>
<dbReference type="AlphaFoldDB" id="A0A319DRH1"/>
<dbReference type="OrthoDB" id="3364175at2759"/>
<name>A0A319DRH1_9EURO</name>
<evidence type="ECO:0000313" key="1">
    <source>
        <dbReference type="EMBL" id="PYH93843.1"/>
    </source>
</evidence>
<protein>
    <recommendedName>
        <fullName evidence="3">Transcription factor domain-containing protein</fullName>
    </recommendedName>
</protein>
<proteinExistence type="predicted"/>